<dbReference type="HOGENOM" id="CLU_1388344_0_0_5"/>
<dbReference type="AlphaFoldDB" id="Q2GHA8"/>
<reference evidence="2 3" key="1">
    <citation type="journal article" date="2006" name="PLoS Genet.">
        <title>Comparative genomics of emerging human ehrlichiosis agents.</title>
        <authorList>
            <person name="Dunning Hotopp J.C."/>
            <person name="Lin M."/>
            <person name="Madupu R."/>
            <person name="Crabtree J."/>
            <person name="Angiuoli S.V."/>
            <person name="Eisen J.A."/>
            <person name="Seshadri R."/>
            <person name="Ren Q."/>
            <person name="Wu M."/>
            <person name="Utterback T.R."/>
            <person name="Smith S."/>
            <person name="Lewis M."/>
            <person name="Khouri H."/>
            <person name="Zhang C."/>
            <person name="Niu H."/>
            <person name="Lin Q."/>
            <person name="Ohashi N."/>
            <person name="Zhi N."/>
            <person name="Nelson W."/>
            <person name="Brinkac L.M."/>
            <person name="Dodson R.J."/>
            <person name="Rosovitz M.J."/>
            <person name="Sundaram J."/>
            <person name="Daugherty S.C."/>
            <person name="Davidsen T."/>
            <person name="Durkin A.S."/>
            <person name="Gwinn M."/>
            <person name="Haft D.H."/>
            <person name="Selengut J.D."/>
            <person name="Sullivan S.A."/>
            <person name="Zafar N."/>
            <person name="Zhou L."/>
            <person name="Benahmed F."/>
            <person name="Forberger H."/>
            <person name="Halpin R."/>
            <person name="Mulligan S."/>
            <person name="Robinson J."/>
            <person name="White O."/>
            <person name="Rikihisa Y."/>
            <person name="Tettelin H."/>
        </authorList>
    </citation>
    <scope>NUCLEOTIDE SEQUENCE [LARGE SCALE GENOMIC DNA]</scope>
    <source>
        <strain evidence="3">ATCC CRL-10679 / Arkansas</strain>
    </source>
</reference>
<dbReference type="Pfam" id="PF01551">
    <property type="entry name" value="Peptidase_M23"/>
    <property type="match status" value="1"/>
</dbReference>
<dbReference type="GO" id="GO:0004222">
    <property type="term" value="F:metalloendopeptidase activity"/>
    <property type="evidence" value="ECO:0007669"/>
    <property type="project" value="TreeGrafter"/>
</dbReference>
<dbReference type="InterPro" id="IPR016047">
    <property type="entry name" value="M23ase_b-sheet_dom"/>
</dbReference>
<protein>
    <submittedName>
        <fullName evidence="2">M23/M37 peptidase domain protein</fullName>
    </submittedName>
</protein>
<sequence>MTIRKTLLIVLLCFGCTQKPAPSFLRGEEFHGKKELDDINEYHLVRHDVKKDENIESHTIQDNHQVMKEIKTIDKKCNFIMPIEGIITSKFSINNQDRNCKEGINIKSNGAQQVRASSSGKILYVGKGSKWYGNMIIIEHNKNTITTYSYLDSIDVKIGDKVTQGQAIGSIKSINSQKNKSYLCFAMRKHGQAVNPLLYINCK</sequence>
<gene>
    <name evidence="2" type="ordered locus">ECH_0355</name>
</gene>
<evidence type="ECO:0000259" key="1">
    <source>
        <dbReference type="Pfam" id="PF01551"/>
    </source>
</evidence>
<dbReference type="Gene3D" id="2.70.70.10">
    <property type="entry name" value="Glucose Permease (Domain IIA)"/>
    <property type="match status" value="1"/>
</dbReference>
<dbReference type="PANTHER" id="PTHR21666">
    <property type="entry name" value="PEPTIDASE-RELATED"/>
    <property type="match status" value="1"/>
</dbReference>
<dbReference type="InterPro" id="IPR011055">
    <property type="entry name" value="Dup_hybrid_motif"/>
</dbReference>
<dbReference type="RefSeq" id="WP_006010191.1">
    <property type="nucleotide sequence ID" value="NC_007799.1"/>
</dbReference>
<dbReference type="SUPFAM" id="SSF51261">
    <property type="entry name" value="Duplicated hybrid motif"/>
    <property type="match status" value="1"/>
</dbReference>
<proteinExistence type="predicted"/>
<dbReference type="KEGG" id="ech:ECH_0355"/>
<dbReference type="Proteomes" id="UP000008320">
    <property type="component" value="Chromosome"/>
</dbReference>
<feature type="domain" description="M23ase beta-sheet core" evidence="1">
    <location>
        <begin position="101"/>
        <end position="196"/>
    </location>
</feature>
<dbReference type="eggNOG" id="COG0739">
    <property type="taxonomic scope" value="Bacteria"/>
</dbReference>
<dbReference type="STRING" id="205920.ECH_0355"/>
<dbReference type="PANTHER" id="PTHR21666:SF270">
    <property type="entry name" value="MUREIN HYDROLASE ACTIVATOR ENVC"/>
    <property type="match status" value="1"/>
</dbReference>
<dbReference type="CDD" id="cd12797">
    <property type="entry name" value="M23_peptidase"/>
    <property type="match status" value="1"/>
</dbReference>
<name>Q2GHA8_EHRCR</name>
<evidence type="ECO:0000313" key="2">
    <source>
        <dbReference type="EMBL" id="ABD45497.1"/>
    </source>
</evidence>
<accession>Q2GHA8</accession>
<evidence type="ECO:0000313" key="3">
    <source>
        <dbReference type="Proteomes" id="UP000008320"/>
    </source>
</evidence>
<dbReference type="EMBL" id="CP000236">
    <property type="protein sequence ID" value="ABD45497.1"/>
    <property type="molecule type" value="Genomic_DNA"/>
</dbReference>
<dbReference type="OrthoDB" id="9795421at2"/>
<dbReference type="InterPro" id="IPR050570">
    <property type="entry name" value="Cell_wall_metabolism_enzyme"/>
</dbReference>
<organism evidence="2 3">
    <name type="scientific">Ehrlichia chaffeensis (strain ATCC CRL-10679 / Arkansas)</name>
    <dbReference type="NCBI Taxonomy" id="205920"/>
    <lineage>
        <taxon>Bacteria</taxon>
        <taxon>Pseudomonadati</taxon>
        <taxon>Pseudomonadota</taxon>
        <taxon>Alphaproteobacteria</taxon>
        <taxon>Rickettsiales</taxon>
        <taxon>Anaplasmataceae</taxon>
        <taxon>Ehrlichia</taxon>
    </lineage>
</organism>
<keyword evidence="3" id="KW-1185">Reference proteome</keyword>